<keyword evidence="2" id="KW-0012">Acyltransferase</keyword>
<dbReference type="EMBL" id="CP065959">
    <property type="protein sequence ID" value="QQC88968.1"/>
    <property type="molecule type" value="Genomic_DNA"/>
</dbReference>
<gene>
    <name evidence="4" type="ORF">I8755_11470</name>
</gene>
<evidence type="ECO:0000256" key="2">
    <source>
        <dbReference type="ARBA" id="ARBA00023315"/>
    </source>
</evidence>
<accession>A0A7T4TXS2</accession>
<dbReference type="RefSeq" id="WP_198502448.1">
    <property type="nucleotide sequence ID" value="NZ_CP065959.1"/>
</dbReference>
<dbReference type="InterPro" id="IPR016181">
    <property type="entry name" value="Acyl_CoA_acyltransferase"/>
</dbReference>
<dbReference type="GO" id="GO:0016747">
    <property type="term" value="F:acyltransferase activity, transferring groups other than amino-acyl groups"/>
    <property type="evidence" value="ECO:0007669"/>
    <property type="project" value="InterPro"/>
</dbReference>
<evidence type="ECO:0000313" key="5">
    <source>
        <dbReference type="Proteomes" id="UP000596130"/>
    </source>
</evidence>
<protein>
    <submittedName>
        <fullName evidence="4">GNAT family N-acetyltransferase</fullName>
    </submittedName>
</protein>
<dbReference type="PROSITE" id="PS51186">
    <property type="entry name" value="GNAT"/>
    <property type="match status" value="1"/>
</dbReference>
<dbReference type="AlphaFoldDB" id="A0A7T4TXS2"/>
<name>A0A7T4TXS2_9ACTN</name>
<dbReference type="PANTHER" id="PTHR43877">
    <property type="entry name" value="AMINOALKYLPHOSPHONATE N-ACETYLTRANSFERASE-RELATED-RELATED"/>
    <property type="match status" value="1"/>
</dbReference>
<evidence type="ECO:0000259" key="3">
    <source>
        <dbReference type="PROSITE" id="PS51186"/>
    </source>
</evidence>
<dbReference type="Proteomes" id="UP000596130">
    <property type="component" value="Chromosome"/>
</dbReference>
<dbReference type="Pfam" id="PF00583">
    <property type="entry name" value="Acetyltransf_1"/>
    <property type="match status" value="1"/>
</dbReference>
<organism evidence="4 5">
    <name type="scientific">Streptomyces alfalfae</name>
    <dbReference type="NCBI Taxonomy" id="1642299"/>
    <lineage>
        <taxon>Bacteria</taxon>
        <taxon>Bacillati</taxon>
        <taxon>Actinomycetota</taxon>
        <taxon>Actinomycetes</taxon>
        <taxon>Kitasatosporales</taxon>
        <taxon>Streptomycetaceae</taxon>
        <taxon>Streptomyces</taxon>
    </lineage>
</organism>
<reference evidence="4 5" key="1">
    <citation type="submission" date="2020-12" db="EMBL/GenBank/DDBJ databases">
        <title>Identification and biosynthesis of polyene macrolides produced by Streptomyces alfalfae Men-myco-93-63.</title>
        <authorList>
            <person name="Liu D."/>
            <person name="Li Y."/>
            <person name="Liu L."/>
            <person name="Han X."/>
            <person name="Shen F."/>
        </authorList>
    </citation>
    <scope>NUCLEOTIDE SEQUENCE [LARGE SCALE GENOMIC DNA]</scope>
    <source>
        <strain evidence="4 5">Men-myco-93-63</strain>
    </source>
</reference>
<dbReference type="InterPro" id="IPR000182">
    <property type="entry name" value="GNAT_dom"/>
</dbReference>
<keyword evidence="1 4" id="KW-0808">Transferase</keyword>
<evidence type="ECO:0000313" key="4">
    <source>
        <dbReference type="EMBL" id="QQC88968.1"/>
    </source>
</evidence>
<dbReference type="Gene3D" id="3.40.630.30">
    <property type="match status" value="1"/>
</dbReference>
<evidence type="ECO:0000256" key="1">
    <source>
        <dbReference type="ARBA" id="ARBA00022679"/>
    </source>
</evidence>
<dbReference type="InterPro" id="IPR050832">
    <property type="entry name" value="Bact_Acetyltransf"/>
</dbReference>
<dbReference type="SUPFAM" id="SSF55729">
    <property type="entry name" value="Acyl-CoA N-acyltransferases (Nat)"/>
    <property type="match status" value="1"/>
</dbReference>
<proteinExistence type="predicted"/>
<feature type="domain" description="N-acetyltransferase" evidence="3">
    <location>
        <begin position="5"/>
        <end position="171"/>
    </location>
</feature>
<sequence length="176" mass="18920">MTAQLTFRSADESDTATLTGLYDGAARWMLEQGIDQWKPGGKDERHFRRLIASGVGEVWLALEGGEVSGAYEVWWDDEAAWGPQPPVAGYVHRLMVRRGARPGTGREMLAAAERRVAAAGRTLCRLDCVTSNPRLRTYYEGAGYAVVGELPGKVAAGGGTYGVLLLEKPLGGEPLG</sequence>